<keyword evidence="2" id="KW-1185">Reference proteome</keyword>
<proteinExistence type="predicted"/>
<name>A0ABN7S143_OIKDI</name>
<dbReference type="InterPro" id="IPR009003">
    <property type="entry name" value="Peptidase_S1_PA"/>
</dbReference>
<sequence>MKLLKSSILLKLAECSWRDRWEAIQEKHNERNQNQPRLDHLCIAKLKTFLDENQTEGTWECDDLYQPSTEYQCVNRCHVDGKVSGLVKVMCRFAGPVLRVGGYVDCPSIISDEEARFITSRRDKCEDNLITITNGSLKFLKTRGATTEYNIFCDGKGKSKIRAKCDEVKPNGHPKKWKFTKGSNAQKACPGGGSAGGGKKKPNHCKDVAFLNANRPLGAGQWTCDGTTKASVCRAVCSDENLTADVRIRCFKTNLSYLKGDENVRCEPAEEVVFSPLSPMPLLRNCNGIRESTNSSKMPWVTELTIDSDRKCRATAINDKWLITAATCCLNAESVTMPSGAAASDVHVNGFYGDIADGTMRNFDFCLKACVRSSKPSPGKTCWTYAEDGSAQPINHLGEDYCSAKSVVKLAPSELCYGFPDLNNNGMTDAISRDLIPGTPIFVMRTEKLHSLELGHL</sequence>
<reference evidence="1 2" key="1">
    <citation type="submission" date="2021-04" db="EMBL/GenBank/DDBJ databases">
        <authorList>
            <person name="Bliznina A."/>
        </authorList>
    </citation>
    <scope>NUCLEOTIDE SEQUENCE [LARGE SCALE GENOMIC DNA]</scope>
</reference>
<organism evidence="1 2">
    <name type="scientific">Oikopleura dioica</name>
    <name type="common">Tunicate</name>
    <dbReference type="NCBI Taxonomy" id="34765"/>
    <lineage>
        <taxon>Eukaryota</taxon>
        <taxon>Metazoa</taxon>
        <taxon>Chordata</taxon>
        <taxon>Tunicata</taxon>
        <taxon>Appendicularia</taxon>
        <taxon>Copelata</taxon>
        <taxon>Oikopleuridae</taxon>
        <taxon>Oikopleura</taxon>
    </lineage>
</organism>
<dbReference type="EMBL" id="OU015568">
    <property type="protein sequence ID" value="CAG5090355.1"/>
    <property type="molecule type" value="Genomic_DNA"/>
</dbReference>
<dbReference type="Gene3D" id="2.40.10.10">
    <property type="entry name" value="Trypsin-like serine proteases"/>
    <property type="match status" value="1"/>
</dbReference>
<evidence type="ECO:0000313" key="1">
    <source>
        <dbReference type="EMBL" id="CAG5090355.1"/>
    </source>
</evidence>
<gene>
    <name evidence="1" type="ORF">OKIOD_LOCUS4127</name>
</gene>
<dbReference type="InterPro" id="IPR043504">
    <property type="entry name" value="Peptidase_S1_PA_chymotrypsin"/>
</dbReference>
<dbReference type="Proteomes" id="UP001158576">
    <property type="component" value="Chromosome PAR"/>
</dbReference>
<evidence type="ECO:0000313" key="2">
    <source>
        <dbReference type="Proteomes" id="UP001158576"/>
    </source>
</evidence>
<dbReference type="SUPFAM" id="SSF50494">
    <property type="entry name" value="Trypsin-like serine proteases"/>
    <property type="match status" value="1"/>
</dbReference>
<protein>
    <submittedName>
        <fullName evidence="1">Oidioi.mRNA.OKI2018_I69.PAR.g12569.t1.cds</fullName>
    </submittedName>
</protein>
<accession>A0ABN7S143</accession>